<evidence type="ECO:0000313" key="6">
    <source>
        <dbReference type="EMBL" id="KAK5086753.1"/>
    </source>
</evidence>
<keyword evidence="1" id="KW-0677">Repeat</keyword>
<dbReference type="EMBL" id="JAVRRJ010000003">
    <property type="protein sequence ID" value="KAK5086753.1"/>
    <property type="molecule type" value="Genomic_DNA"/>
</dbReference>
<keyword evidence="7" id="KW-1185">Reference proteome</keyword>
<dbReference type="SUPFAM" id="SSF53474">
    <property type="entry name" value="alpha/beta-Hydrolases"/>
    <property type="match status" value="1"/>
</dbReference>
<organism evidence="6 7">
    <name type="scientific">Lithohypha guttulata</name>
    <dbReference type="NCBI Taxonomy" id="1690604"/>
    <lineage>
        <taxon>Eukaryota</taxon>
        <taxon>Fungi</taxon>
        <taxon>Dikarya</taxon>
        <taxon>Ascomycota</taxon>
        <taxon>Pezizomycotina</taxon>
        <taxon>Eurotiomycetes</taxon>
        <taxon>Chaetothyriomycetidae</taxon>
        <taxon>Chaetothyriales</taxon>
        <taxon>Trichomeriaceae</taxon>
        <taxon>Lithohypha</taxon>
    </lineage>
</organism>
<proteinExistence type="predicted"/>
<dbReference type="Proteomes" id="UP001309876">
    <property type="component" value="Unassembled WGS sequence"/>
</dbReference>
<reference evidence="6 7" key="1">
    <citation type="submission" date="2023-08" db="EMBL/GenBank/DDBJ databases">
        <title>Black Yeasts Isolated from many extreme environments.</title>
        <authorList>
            <person name="Coleine C."/>
            <person name="Stajich J.E."/>
            <person name="Selbmann L."/>
        </authorList>
    </citation>
    <scope>NUCLEOTIDE SEQUENCE [LARGE SCALE GENOMIC DNA]</scope>
    <source>
        <strain evidence="6 7">CCFEE 5910</strain>
    </source>
</reference>
<dbReference type="InterPro" id="IPR056884">
    <property type="entry name" value="NPHP3-like_N"/>
</dbReference>
<sequence>MNPNHRRPRFRGPSSQRLGSPSSPGALQTSPPVDHDAGPSLTRSPSGVTRGFHDFSIAERSLQTNAARRRTRGKASDPLGLTLLHEPEHEPLADIVFVHGVGGGSQSTWTTDDDTETLWPQEWLPADQVLSSARISTFGYSVQLSALNEPETLDFSGWAKELLLNLHFKTGREAKPLKIGAVPLLFVGHGLGGLVVKKAYLLGRNNTNADFSFIAHSVAAFIFFATPHRGVHIVEVLKDVLSACIPDWALKLEWSQLTRQSQILDDINRRFEEQLPYVDIVSFYEKQLTHIGRSLVHVLRQDLATLGHQTETCIELDANHLSITRSASDSNYGRVLDLLRYIVEKVRSNPPESVSNQSDEEELNRVSYYLGVEGAPEDDHNWFADKRVHGTCEFVLEHDAFTSWLEDNSGKVAVLWCHGKAGSGKSVTTSYIINHLVEKDLPCAYYYFRSGDQVKNNLTLFLLSMAFQIAAFNAEYRRKLCRLEEDGFNISKAGYKMLWKKLFVSILLKMQSKAPPVYLVVDGLDELDTAMAKELISKLFVDLAEAKQLIRLLIVSRPIPDIESAIDRLARHLRPATALRRMAFDGHKDDLELYVEEEMEAMFGEDAFKQQTLLRVLQKADGNFLWVHLVVQEILECTMEDDVENALNTVPQSLGPLYARMDQRLADAVSHRPNDKLLGQTILTWACCSRYPLLLEELTEALLPEFAKIIDIRQTVQKLCGEFVIVDKRDHISTMHASARDYLLSQSDLNFHIEPEKAHQGLFRKCTQKLQACHINVRHMLTKPRGFVRYAAESWPFHLNTSRGWLDQDSLTVLVAFFHDRAVLDWICILGSMNRLRVLVDASKALIMFVKLVESIDQARSPLQHRLTDREYILAWAQDLVRIVGKFGTQVVRHPTSIYELIPAFCPQNTAMYKEFAADNSGIALSVRGSISQDWDDCLAKFAVPGQSLPQIVTALERHFAILTTDGVVRLFYSNTCEEARIFVHGETVLAMCFNAVGDRLATCGFYKTKIWDTKTARHLFTIENPQYSKALAICFRMLGDSEEVLLMFSDDTLIRSCSMAATYFAWTSEGPCRVDTDAYDRMNSPSKAHFAPDGSLIAVSYRGMHPAVWSLQDGRPEFLAECDKRPGSHVAYAATHAKFVDAQAFSWHPVSGYLLGTYNDGCVFKWHPTLGEYQLSDIRSSGIKCNADGKFFVTSSGDGTLRIWDFEHFSPIYQLSYPQGIRDIDIDRNEARIYDIRDMYCHAWQPNALLRLLESDDKSSDTKSSRDSTNQLSLAEAKQESIDPITALSVLDLQDSFVTSDEAGGAYLYNFHGQKVSTLIEGYMGIEYVASCEKRAVVAIADLGRDVTITSLDNNHDSTTDTNTISSWTTSEPDRILQLLFNAAGTKILVFSTSALRVYNVDDQRLLGVYPDARNRYWVNHPEDESLLLGFGSDHLTIIPWDDLIDGASYIYDRPAESNAAPFMRAGSRRPSEAFPLSPSETDATTEKVLMSSDHKHFFVQVSCSTNQTVRRTDFFLVELQHIQQAVHSAQVPIRPLPPDFIELLSTGLGFVAVDHTVISQSRRSSTAPVLASRRSVPRPHLQEQTFAFVDKNFWVSTINLALDSDRPLHVRKHFFLPRDWQNAEWLALATVTRAGALLCPRNGEIAVVSDGLAWEWTDD</sequence>
<dbReference type="InterPro" id="IPR029058">
    <property type="entry name" value="AB_hydrolase_fold"/>
</dbReference>
<dbReference type="Gene3D" id="3.40.50.1820">
    <property type="entry name" value="alpha/beta hydrolase"/>
    <property type="match status" value="1"/>
</dbReference>
<dbReference type="PANTHER" id="PTHR10039:SF16">
    <property type="entry name" value="GPI INOSITOL-DEACYLASE"/>
    <property type="match status" value="1"/>
</dbReference>
<feature type="domain" description="Nephrocystin 3-like N-terminal" evidence="5">
    <location>
        <begin position="390"/>
        <end position="557"/>
    </location>
</feature>
<dbReference type="InterPro" id="IPR036322">
    <property type="entry name" value="WD40_repeat_dom_sf"/>
</dbReference>
<dbReference type="Pfam" id="PF00400">
    <property type="entry name" value="WD40"/>
    <property type="match status" value="1"/>
</dbReference>
<feature type="domain" description="GPI inositol-deacylase winged helix" evidence="4">
    <location>
        <begin position="675"/>
        <end position="747"/>
    </location>
</feature>
<evidence type="ECO:0000313" key="7">
    <source>
        <dbReference type="Proteomes" id="UP001309876"/>
    </source>
</evidence>
<dbReference type="PANTHER" id="PTHR10039">
    <property type="entry name" value="AMELOGENIN"/>
    <property type="match status" value="1"/>
</dbReference>
<dbReference type="InterPro" id="IPR027417">
    <property type="entry name" value="P-loop_NTPase"/>
</dbReference>
<protein>
    <submittedName>
        <fullName evidence="6">Uncharacterized protein</fullName>
    </submittedName>
</protein>
<dbReference type="Gene3D" id="3.40.50.300">
    <property type="entry name" value="P-loop containing nucleotide triphosphate hydrolases"/>
    <property type="match status" value="1"/>
</dbReference>
<gene>
    <name evidence="6" type="ORF">LTR05_003921</name>
</gene>
<dbReference type="SUPFAM" id="SSF52540">
    <property type="entry name" value="P-loop containing nucleoside triphosphate hydrolases"/>
    <property type="match status" value="1"/>
</dbReference>
<accession>A0AAN7T2M8</accession>
<feature type="compositionally biased region" description="Basic residues" evidence="3">
    <location>
        <begin position="1"/>
        <end position="10"/>
    </location>
</feature>
<name>A0AAN7T2M8_9EURO</name>
<evidence type="ECO:0000256" key="3">
    <source>
        <dbReference type="SAM" id="MobiDB-lite"/>
    </source>
</evidence>
<evidence type="ECO:0000256" key="1">
    <source>
        <dbReference type="ARBA" id="ARBA00022737"/>
    </source>
</evidence>
<feature type="repeat" description="WD" evidence="2">
    <location>
        <begin position="1187"/>
        <end position="1215"/>
    </location>
</feature>
<evidence type="ECO:0000256" key="2">
    <source>
        <dbReference type="PROSITE-ProRule" id="PRU00221"/>
    </source>
</evidence>
<dbReference type="InterPro" id="IPR054471">
    <property type="entry name" value="GPIID_WHD"/>
</dbReference>
<evidence type="ECO:0000259" key="4">
    <source>
        <dbReference type="Pfam" id="PF22939"/>
    </source>
</evidence>
<feature type="compositionally biased region" description="Polar residues" evidence="3">
    <location>
        <begin position="13"/>
        <end position="31"/>
    </location>
</feature>
<dbReference type="InterPro" id="IPR015943">
    <property type="entry name" value="WD40/YVTN_repeat-like_dom_sf"/>
</dbReference>
<dbReference type="InterPro" id="IPR001680">
    <property type="entry name" value="WD40_rpt"/>
</dbReference>
<dbReference type="SMART" id="SM00320">
    <property type="entry name" value="WD40"/>
    <property type="match status" value="3"/>
</dbReference>
<dbReference type="Gene3D" id="2.130.10.10">
    <property type="entry name" value="YVTN repeat-like/Quinoprotein amine dehydrogenase"/>
    <property type="match status" value="2"/>
</dbReference>
<feature type="region of interest" description="Disordered" evidence="3">
    <location>
        <begin position="1"/>
        <end position="50"/>
    </location>
</feature>
<comment type="caution">
    <text evidence="6">The sequence shown here is derived from an EMBL/GenBank/DDBJ whole genome shotgun (WGS) entry which is preliminary data.</text>
</comment>
<dbReference type="Pfam" id="PF24883">
    <property type="entry name" value="NPHP3_N"/>
    <property type="match status" value="1"/>
</dbReference>
<dbReference type="SUPFAM" id="SSF50978">
    <property type="entry name" value="WD40 repeat-like"/>
    <property type="match status" value="2"/>
</dbReference>
<keyword evidence="2" id="KW-0853">WD repeat</keyword>
<dbReference type="PROSITE" id="PS50082">
    <property type="entry name" value="WD_REPEATS_2"/>
    <property type="match status" value="1"/>
</dbReference>
<dbReference type="Pfam" id="PF22939">
    <property type="entry name" value="WHD_GPIID"/>
    <property type="match status" value="1"/>
</dbReference>
<evidence type="ECO:0000259" key="5">
    <source>
        <dbReference type="Pfam" id="PF24883"/>
    </source>
</evidence>